<organism evidence="9 10">
    <name type="scientific">Amnibacterium soli</name>
    <dbReference type="NCBI Taxonomy" id="1282736"/>
    <lineage>
        <taxon>Bacteria</taxon>
        <taxon>Bacillati</taxon>
        <taxon>Actinomycetota</taxon>
        <taxon>Actinomycetes</taxon>
        <taxon>Micrococcales</taxon>
        <taxon>Microbacteriaceae</taxon>
        <taxon>Amnibacterium</taxon>
    </lineage>
</organism>
<evidence type="ECO:0000256" key="2">
    <source>
        <dbReference type="ARBA" id="ARBA00022475"/>
    </source>
</evidence>
<keyword evidence="3 8" id="KW-0812">Transmembrane</keyword>
<name>A0ABP8ZHG1_9MICO</name>
<comment type="caution">
    <text evidence="9">The sequence shown here is derived from an EMBL/GenBank/DDBJ whole genome shotgun (WGS) entry which is preliminary data.</text>
</comment>
<gene>
    <name evidence="8" type="primary">mntP</name>
    <name evidence="9" type="ORF">GCM10025783_32380</name>
</gene>
<proteinExistence type="inferred from homology"/>
<comment type="subcellular location">
    <subcellularLocation>
        <location evidence="8">Cell membrane</location>
        <topology evidence="8">Multi-pass membrane protein</topology>
    </subcellularLocation>
</comment>
<evidence type="ECO:0000256" key="1">
    <source>
        <dbReference type="ARBA" id="ARBA00022448"/>
    </source>
</evidence>
<dbReference type="PANTHER" id="PTHR35529">
    <property type="entry name" value="MANGANESE EFFLUX PUMP MNTP-RELATED"/>
    <property type="match status" value="1"/>
</dbReference>
<keyword evidence="4 8" id="KW-1133">Transmembrane helix</keyword>
<dbReference type="Proteomes" id="UP001500121">
    <property type="component" value="Unassembled WGS sequence"/>
</dbReference>
<evidence type="ECO:0000256" key="7">
    <source>
        <dbReference type="ARBA" id="ARBA00023211"/>
    </source>
</evidence>
<dbReference type="Pfam" id="PF02659">
    <property type="entry name" value="Mntp"/>
    <property type="match status" value="1"/>
</dbReference>
<dbReference type="RefSeq" id="WP_345482393.1">
    <property type="nucleotide sequence ID" value="NZ_BAABLP010000010.1"/>
</dbReference>
<evidence type="ECO:0000256" key="4">
    <source>
        <dbReference type="ARBA" id="ARBA00022989"/>
    </source>
</evidence>
<feature type="transmembrane region" description="Helical" evidence="8">
    <location>
        <begin position="106"/>
        <end position="126"/>
    </location>
</feature>
<evidence type="ECO:0000256" key="6">
    <source>
        <dbReference type="ARBA" id="ARBA00023136"/>
    </source>
</evidence>
<comment type="function">
    <text evidence="8">Probably functions as a manganese efflux pump.</text>
</comment>
<dbReference type="PANTHER" id="PTHR35529:SF1">
    <property type="entry name" value="MANGANESE EFFLUX PUMP MNTP-RELATED"/>
    <property type="match status" value="1"/>
</dbReference>
<accession>A0ABP8ZHG1</accession>
<feature type="transmembrane region" description="Helical" evidence="8">
    <location>
        <begin position="132"/>
        <end position="152"/>
    </location>
</feature>
<evidence type="ECO:0000256" key="3">
    <source>
        <dbReference type="ARBA" id="ARBA00022692"/>
    </source>
</evidence>
<keyword evidence="10" id="KW-1185">Reference proteome</keyword>
<comment type="similarity">
    <text evidence="8">Belongs to the MntP (TC 9.B.29) family.</text>
</comment>
<dbReference type="InterPro" id="IPR003810">
    <property type="entry name" value="Mntp/YtaF"/>
</dbReference>
<keyword evidence="6 8" id="KW-0472">Membrane</keyword>
<dbReference type="HAMAP" id="MF_01521">
    <property type="entry name" value="MntP_pump"/>
    <property type="match status" value="1"/>
</dbReference>
<feature type="transmembrane region" description="Helical" evidence="8">
    <location>
        <begin position="35"/>
        <end position="55"/>
    </location>
</feature>
<evidence type="ECO:0000256" key="5">
    <source>
        <dbReference type="ARBA" id="ARBA00023065"/>
    </source>
</evidence>
<evidence type="ECO:0000313" key="10">
    <source>
        <dbReference type="Proteomes" id="UP001500121"/>
    </source>
</evidence>
<sequence>MSLPALLFVAFGVSADAFAVALTEGVQLRRRVLRNAMIIAAAFALFQVGMPLIGWSIGTLFAGYITAVDHWVAFVLLGLLGAKMLWEALRRSDDEQVARSLGVRRLLVLSFATSVDALAVGISFAFLDVNVWTAVALVGVTTLVLSIAAVLIGHKVGTRFQKPAELAGGVVLIGIGTQVLLEHLGVL</sequence>
<protein>
    <recommendedName>
        <fullName evidence="8">Putative manganese efflux pump MntP</fullName>
    </recommendedName>
</protein>
<evidence type="ECO:0000256" key="8">
    <source>
        <dbReference type="HAMAP-Rule" id="MF_01521"/>
    </source>
</evidence>
<dbReference type="InterPro" id="IPR022929">
    <property type="entry name" value="Put_MntP"/>
</dbReference>
<feature type="transmembrane region" description="Helical" evidence="8">
    <location>
        <begin position="6"/>
        <end position="23"/>
    </location>
</feature>
<keyword evidence="7 8" id="KW-0464">Manganese</keyword>
<feature type="transmembrane region" description="Helical" evidence="8">
    <location>
        <begin position="61"/>
        <end position="86"/>
    </location>
</feature>
<keyword evidence="2 8" id="KW-1003">Cell membrane</keyword>
<evidence type="ECO:0000313" key="9">
    <source>
        <dbReference type="EMBL" id="GAA4756570.1"/>
    </source>
</evidence>
<keyword evidence="5 8" id="KW-0406">Ion transport</keyword>
<reference evidence="10" key="1">
    <citation type="journal article" date="2019" name="Int. J. Syst. Evol. Microbiol.">
        <title>The Global Catalogue of Microorganisms (GCM) 10K type strain sequencing project: providing services to taxonomists for standard genome sequencing and annotation.</title>
        <authorList>
            <consortium name="The Broad Institute Genomics Platform"/>
            <consortium name="The Broad Institute Genome Sequencing Center for Infectious Disease"/>
            <person name="Wu L."/>
            <person name="Ma J."/>
        </authorList>
    </citation>
    <scope>NUCLEOTIDE SEQUENCE [LARGE SCALE GENOMIC DNA]</scope>
    <source>
        <strain evidence="10">JCM 19015</strain>
    </source>
</reference>
<dbReference type="EMBL" id="BAABLP010000010">
    <property type="protein sequence ID" value="GAA4756570.1"/>
    <property type="molecule type" value="Genomic_DNA"/>
</dbReference>
<keyword evidence="1 8" id="KW-0813">Transport</keyword>